<comment type="caution">
    <text evidence="1">The sequence shown here is derived from an EMBL/GenBank/DDBJ whole genome shotgun (WGS) entry which is preliminary data.</text>
</comment>
<dbReference type="InterPro" id="IPR031755">
    <property type="entry name" value="Inhibitor_I66"/>
</dbReference>
<dbReference type="GO" id="GO:0004867">
    <property type="term" value="F:serine-type endopeptidase inhibitor activity"/>
    <property type="evidence" value="ECO:0007669"/>
    <property type="project" value="InterPro"/>
</dbReference>
<organism evidence="1 2">
    <name type="scientific">Macrolepiota fuliginosa MF-IS2</name>
    <dbReference type="NCBI Taxonomy" id="1400762"/>
    <lineage>
        <taxon>Eukaryota</taxon>
        <taxon>Fungi</taxon>
        <taxon>Dikarya</taxon>
        <taxon>Basidiomycota</taxon>
        <taxon>Agaricomycotina</taxon>
        <taxon>Agaricomycetes</taxon>
        <taxon>Agaricomycetidae</taxon>
        <taxon>Agaricales</taxon>
        <taxon>Agaricineae</taxon>
        <taxon>Agaricaceae</taxon>
        <taxon>Macrolepiota</taxon>
    </lineage>
</organism>
<proteinExistence type="predicted"/>
<keyword evidence="2" id="KW-1185">Reference proteome</keyword>
<protein>
    <submittedName>
        <fullName evidence="1">Uncharacterized protein</fullName>
    </submittedName>
</protein>
<dbReference type="Gene3D" id="2.80.10.50">
    <property type="match status" value="1"/>
</dbReference>
<accession>A0A9P5X8G9</accession>
<sequence length="138" mass="15055">MPLEPGLYIISCRGAGGYIGKNLVEDKSLLPKRIVNVPPDAGAPQFTVERSPSSTECYVIRTTGALIAERNQLLWAYVLDSFAPSTYLWCINAEPQHGEHAYTQELTGLVFSVSRSLVGLLVGVSHAAQQRLKSLLNL</sequence>
<dbReference type="Proteomes" id="UP000807342">
    <property type="component" value="Unassembled WGS sequence"/>
</dbReference>
<evidence type="ECO:0000313" key="2">
    <source>
        <dbReference type="Proteomes" id="UP000807342"/>
    </source>
</evidence>
<dbReference type="EMBL" id="MU151239">
    <property type="protein sequence ID" value="KAF9446567.1"/>
    <property type="molecule type" value="Genomic_DNA"/>
</dbReference>
<dbReference type="Pfam" id="PF16850">
    <property type="entry name" value="Inhibitor_I66"/>
    <property type="match status" value="1"/>
</dbReference>
<gene>
    <name evidence="1" type="ORF">P691DRAFT_783541</name>
</gene>
<reference evidence="1" key="1">
    <citation type="submission" date="2020-11" db="EMBL/GenBank/DDBJ databases">
        <authorList>
            <consortium name="DOE Joint Genome Institute"/>
            <person name="Ahrendt S."/>
            <person name="Riley R."/>
            <person name="Andreopoulos W."/>
            <person name="Labutti K."/>
            <person name="Pangilinan J."/>
            <person name="Ruiz-Duenas F.J."/>
            <person name="Barrasa J.M."/>
            <person name="Sanchez-Garcia M."/>
            <person name="Camarero S."/>
            <person name="Miyauchi S."/>
            <person name="Serrano A."/>
            <person name="Linde D."/>
            <person name="Babiker R."/>
            <person name="Drula E."/>
            <person name="Ayuso-Fernandez I."/>
            <person name="Pacheco R."/>
            <person name="Padilla G."/>
            <person name="Ferreira P."/>
            <person name="Barriuso J."/>
            <person name="Kellner H."/>
            <person name="Castanera R."/>
            <person name="Alfaro M."/>
            <person name="Ramirez L."/>
            <person name="Pisabarro A.G."/>
            <person name="Kuo A."/>
            <person name="Tritt A."/>
            <person name="Lipzen A."/>
            <person name="He G."/>
            <person name="Yan M."/>
            <person name="Ng V."/>
            <person name="Cullen D."/>
            <person name="Martin F."/>
            <person name="Rosso M.-N."/>
            <person name="Henrissat B."/>
            <person name="Hibbett D."/>
            <person name="Martinez A.T."/>
            <person name="Grigoriev I.V."/>
        </authorList>
    </citation>
    <scope>NUCLEOTIDE SEQUENCE</scope>
    <source>
        <strain evidence="1">MF-IS2</strain>
    </source>
</reference>
<dbReference type="AlphaFoldDB" id="A0A9P5X8G9"/>
<name>A0A9P5X8G9_9AGAR</name>
<dbReference type="OrthoDB" id="3439489at2759"/>
<evidence type="ECO:0000313" key="1">
    <source>
        <dbReference type="EMBL" id="KAF9446567.1"/>
    </source>
</evidence>